<name>A0AAQ3WLF8_PASNO</name>
<keyword evidence="7" id="KW-1185">Reference proteome</keyword>
<dbReference type="Pfam" id="PF09273">
    <property type="entry name" value="Rubis-subs-bind"/>
    <property type="match status" value="1"/>
</dbReference>
<dbReference type="SUPFAM" id="SSF81822">
    <property type="entry name" value="RuBisCo LSMT C-terminal, substrate-binding domain"/>
    <property type="match status" value="1"/>
</dbReference>
<evidence type="ECO:0000313" key="7">
    <source>
        <dbReference type="Proteomes" id="UP001341281"/>
    </source>
</evidence>
<protein>
    <recommendedName>
        <fullName evidence="5">SET domain-containing protein</fullName>
    </recommendedName>
</protein>
<dbReference type="Gene3D" id="3.90.1410.10">
    <property type="entry name" value="set domain protein methyltransferase, domain 1"/>
    <property type="match status" value="1"/>
</dbReference>
<dbReference type="PANTHER" id="PTHR13271:SF91">
    <property type="entry name" value="PROTEIN SET DOMAIN GROUP 40"/>
    <property type="match status" value="1"/>
</dbReference>
<dbReference type="GO" id="GO:0016279">
    <property type="term" value="F:protein-lysine N-methyltransferase activity"/>
    <property type="evidence" value="ECO:0007669"/>
    <property type="project" value="TreeGrafter"/>
</dbReference>
<dbReference type="InterPro" id="IPR036464">
    <property type="entry name" value="Rubisco_LSMT_subst-bd_sf"/>
</dbReference>
<evidence type="ECO:0000259" key="5">
    <source>
        <dbReference type="PROSITE" id="PS50280"/>
    </source>
</evidence>
<dbReference type="FunFam" id="3.90.1410.10:FF:000012">
    <property type="entry name" value="Protein SET DOMAIN GROUP 40"/>
    <property type="match status" value="1"/>
</dbReference>
<feature type="compositionally biased region" description="Low complexity" evidence="4">
    <location>
        <begin position="24"/>
        <end position="38"/>
    </location>
</feature>
<dbReference type="CDD" id="cd10527">
    <property type="entry name" value="SET_LSMT"/>
    <property type="match status" value="1"/>
</dbReference>
<dbReference type="AlphaFoldDB" id="A0AAQ3WLF8"/>
<gene>
    <name evidence="6" type="ORF">U9M48_015170</name>
</gene>
<proteinExistence type="predicted"/>
<evidence type="ECO:0000256" key="3">
    <source>
        <dbReference type="ARBA" id="ARBA00022691"/>
    </source>
</evidence>
<organism evidence="6 7">
    <name type="scientific">Paspalum notatum var. saurae</name>
    <dbReference type="NCBI Taxonomy" id="547442"/>
    <lineage>
        <taxon>Eukaryota</taxon>
        <taxon>Viridiplantae</taxon>
        <taxon>Streptophyta</taxon>
        <taxon>Embryophyta</taxon>
        <taxon>Tracheophyta</taxon>
        <taxon>Spermatophyta</taxon>
        <taxon>Magnoliopsida</taxon>
        <taxon>Liliopsida</taxon>
        <taxon>Poales</taxon>
        <taxon>Poaceae</taxon>
        <taxon>PACMAD clade</taxon>
        <taxon>Panicoideae</taxon>
        <taxon>Andropogonodae</taxon>
        <taxon>Paspaleae</taxon>
        <taxon>Paspalinae</taxon>
        <taxon>Paspalum</taxon>
    </lineage>
</organism>
<dbReference type="FunFam" id="3.90.1420.10:FF:000010">
    <property type="entry name" value="Protein SET DOMAIN GROUP 40"/>
    <property type="match status" value="1"/>
</dbReference>
<dbReference type="EMBL" id="CP144747">
    <property type="protein sequence ID" value="WVZ65876.1"/>
    <property type="molecule type" value="Genomic_DNA"/>
</dbReference>
<keyword evidence="2" id="KW-0808">Transferase</keyword>
<dbReference type="PROSITE" id="PS50280">
    <property type="entry name" value="SET"/>
    <property type="match status" value="1"/>
</dbReference>
<evidence type="ECO:0000256" key="4">
    <source>
        <dbReference type="SAM" id="MobiDB-lite"/>
    </source>
</evidence>
<dbReference type="InterPro" id="IPR001214">
    <property type="entry name" value="SET_dom"/>
</dbReference>
<feature type="domain" description="SET" evidence="5">
    <location>
        <begin position="45"/>
        <end position="287"/>
    </location>
</feature>
<dbReference type="InterPro" id="IPR046341">
    <property type="entry name" value="SET_dom_sf"/>
</dbReference>
<dbReference type="GO" id="GO:0032259">
    <property type="term" value="P:methylation"/>
    <property type="evidence" value="ECO:0007669"/>
    <property type="project" value="UniProtKB-KW"/>
</dbReference>
<evidence type="ECO:0000313" key="6">
    <source>
        <dbReference type="EMBL" id="WVZ65876.1"/>
    </source>
</evidence>
<accession>A0AAQ3WLF8</accession>
<reference evidence="6 7" key="1">
    <citation type="submission" date="2024-02" db="EMBL/GenBank/DDBJ databases">
        <title>High-quality chromosome-scale genome assembly of Pensacola bahiagrass (Paspalum notatum Flugge var. saurae).</title>
        <authorList>
            <person name="Vega J.M."/>
            <person name="Podio M."/>
            <person name="Orjuela J."/>
            <person name="Siena L.A."/>
            <person name="Pessino S.C."/>
            <person name="Combes M.C."/>
            <person name="Mariac C."/>
            <person name="Albertini E."/>
            <person name="Pupilli F."/>
            <person name="Ortiz J.P.A."/>
            <person name="Leblanc O."/>
        </authorList>
    </citation>
    <scope>NUCLEOTIDE SEQUENCE [LARGE SCALE GENOMIC DNA]</scope>
    <source>
        <strain evidence="6">R1</strain>
        <tissue evidence="6">Leaf</tissue>
    </source>
</reference>
<keyword evidence="1" id="KW-0489">Methyltransferase</keyword>
<dbReference type="Proteomes" id="UP001341281">
    <property type="component" value="Chromosome 03"/>
</dbReference>
<dbReference type="PANTHER" id="PTHR13271">
    <property type="entry name" value="UNCHARACTERIZED PUTATIVE METHYLTRANSFERASE"/>
    <property type="match status" value="1"/>
</dbReference>
<feature type="region of interest" description="Disordered" evidence="4">
    <location>
        <begin position="12"/>
        <end position="38"/>
    </location>
</feature>
<keyword evidence="3" id="KW-0949">S-adenosyl-L-methionine</keyword>
<sequence>METLLRWAAKLGVSDSPHPPFPSSPSFSSSSSPSRSSSPSSCLGGSLVLADFPDAGGRGLAAARDLRRGELVLRVPRAALLTSGRVMGDDPWLASCINDHRPRLSSVQTLIVCLLAEVGEGRNSIWYPYLSQLPSYYTILATFNDFEVEALQVDEAIWVAQKANRAIKSDWEDAMPLMKKLEFKPKLLMFKSWLWAFATVSSRTLHIAWDEAGCLCPVGDLFNYAAPDDDTSLLEDDTAELTNSQQKNEVPDSSERLTDGGYEDSNAYCLYARKNYRKGEQVLLGYGVYTNLELLEHYGFILADNPNEKTFLELDLDICSIGSWPQDLLYIHPNGHPSFALLCALRLWATPTDRRKAVSHLVYSGSMLSTENEIYIMKWLISKCEGTLQQLPTTAEFDESLLVFLRKIQNSTNCRTDIKQSGFEQEFAVFLRYHRFDLDSSGNTQLPLRLLRSLERWELAVQWRCSYKKTLKKCVLYCESLVHELPLQLNEK</sequence>
<dbReference type="SUPFAM" id="SSF82199">
    <property type="entry name" value="SET domain"/>
    <property type="match status" value="1"/>
</dbReference>
<dbReference type="Gene3D" id="3.90.1420.10">
    <property type="entry name" value="Rubisco LSMT, substrate-binding domain"/>
    <property type="match status" value="1"/>
</dbReference>
<dbReference type="InterPro" id="IPR050600">
    <property type="entry name" value="SETD3_SETD6_MTase"/>
</dbReference>
<evidence type="ECO:0000256" key="2">
    <source>
        <dbReference type="ARBA" id="ARBA00022679"/>
    </source>
</evidence>
<evidence type="ECO:0000256" key="1">
    <source>
        <dbReference type="ARBA" id="ARBA00022603"/>
    </source>
</evidence>
<dbReference type="InterPro" id="IPR015353">
    <property type="entry name" value="Rubisco_LSMT_subst-bd"/>
</dbReference>